<dbReference type="Proteomes" id="UP000023758">
    <property type="component" value="Unassembled WGS sequence"/>
</dbReference>
<feature type="domain" description="Cation efflux protein transmembrane" evidence="9">
    <location>
        <begin position="161"/>
        <end position="384"/>
    </location>
</feature>
<evidence type="ECO:0000256" key="3">
    <source>
        <dbReference type="ARBA" id="ARBA00022448"/>
    </source>
</evidence>
<accession>A0A022WA48</accession>
<dbReference type="InterPro" id="IPR058533">
    <property type="entry name" value="Cation_efflux_TM"/>
</dbReference>
<evidence type="ECO:0000256" key="6">
    <source>
        <dbReference type="ARBA" id="ARBA00023065"/>
    </source>
</evidence>
<dbReference type="PANTHER" id="PTHR43840">
    <property type="entry name" value="MITOCHONDRIAL METAL TRANSPORTER 1-RELATED"/>
    <property type="match status" value="1"/>
</dbReference>
<sequence length="530" mass="56519">MIRTPAGCGKTRFRSARLLCALVRPQPPQPQPPRDSDIQLRGFRPSLSLVRCQSSLSSPSSPPPPPPPPSSSVVVVVAASPPRPPAYPPASPALSIITAQPARPARPALALVHSHSPFTMGSQTRSHGHSHGHGHHHHHHHDTTYLTSKNKQDPGVRITRIGLLANLAMAVGKGVGGYVFHSQALIADAYHALADLVSDFMTLGTVSWSNKPPSARFPLGYGKIETLGSLGVSGLLLVGGLLMGLNAAEVILTQFFPDVAEAAAHMGLLGHGHSHGHSHSHFPTDQAYGPNINAAWLAAGSIVVKEWLYHATMKIAKERKSSVLASNAVHHRVDSLTSIVALLTIGGAHVFSDATWLDPVGGLLISIMIIKAGLGNTKATLLELADAGVEEIMVDSVRKYAARAIAALPDGAEVELRNIQGVKSGPNYLMEVDLAVPGSWSVARTREVERAIRERVGARVRGVKRLRVRFTLDTEKELDFAEEFIAPDLSPRSSPEPEPESNGNGTIASGSQSQSDSQSEPQVNGTRRRH</sequence>
<dbReference type="InterPro" id="IPR050291">
    <property type="entry name" value="CDF_Transporter"/>
</dbReference>
<feature type="compositionally biased region" description="Polar residues" evidence="8">
    <location>
        <begin position="520"/>
        <end position="530"/>
    </location>
</feature>
<keyword evidence="3" id="KW-0813">Transport</keyword>
<dbReference type="PANTHER" id="PTHR43840:SF15">
    <property type="entry name" value="MITOCHONDRIAL METAL TRANSPORTER 1-RELATED"/>
    <property type="match status" value="1"/>
</dbReference>
<protein>
    <recommendedName>
        <fullName evidence="9">Cation efflux protein transmembrane domain-containing protein</fullName>
    </recommendedName>
</protein>
<name>A0A022WA48_TRIRU</name>
<evidence type="ECO:0000256" key="8">
    <source>
        <dbReference type="SAM" id="MobiDB-lite"/>
    </source>
</evidence>
<dbReference type="GO" id="GO:0016020">
    <property type="term" value="C:membrane"/>
    <property type="evidence" value="ECO:0007669"/>
    <property type="project" value="UniProtKB-SubCell"/>
</dbReference>
<dbReference type="SUPFAM" id="SSF161111">
    <property type="entry name" value="Cation efflux protein transmembrane domain-like"/>
    <property type="match status" value="1"/>
</dbReference>
<feature type="compositionally biased region" description="Basic residues" evidence="8">
    <location>
        <begin position="126"/>
        <end position="141"/>
    </location>
</feature>
<dbReference type="FunFam" id="1.20.1510.10:FF:000013">
    <property type="entry name" value="Cation efflux family protein"/>
    <property type="match status" value="1"/>
</dbReference>
<reference evidence="10" key="1">
    <citation type="submission" date="2014-02" db="EMBL/GenBank/DDBJ databases">
        <title>The Genome Sequence of Trichophyton rubrum (morphotype fischeri) CBS 288.86.</title>
        <authorList>
            <consortium name="The Broad Institute Genomics Platform"/>
            <person name="Cuomo C.A."/>
            <person name="White T.C."/>
            <person name="Graser Y."/>
            <person name="Martinez-Rossi N."/>
            <person name="Heitman J."/>
            <person name="Young S.K."/>
            <person name="Zeng Q."/>
            <person name="Gargeya S."/>
            <person name="Abouelleil A."/>
            <person name="Alvarado L."/>
            <person name="Chapman S.B."/>
            <person name="Gainer-Dewar J."/>
            <person name="Goldberg J."/>
            <person name="Griggs A."/>
            <person name="Gujja S."/>
            <person name="Hansen M."/>
            <person name="Howarth C."/>
            <person name="Imamovic A."/>
            <person name="Larimer J."/>
            <person name="Martinez D."/>
            <person name="Murphy C."/>
            <person name="Pearson M.D."/>
            <person name="Persinoti G."/>
            <person name="Poon T."/>
            <person name="Priest M."/>
            <person name="Roberts A.D."/>
            <person name="Saif S."/>
            <person name="Shea T.D."/>
            <person name="Sykes S.N."/>
            <person name="Wortman J."/>
            <person name="Nusbaum C."/>
            <person name="Birren B."/>
        </authorList>
    </citation>
    <scope>NUCLEOTIDE SEQUENCE [LARGE SCALE GENOMIC DNA]</scope>
    <source>
        <strain evidence="10">CBS 288.86</strain>
    </source>
</reference>
<keyword evidence="6" id="KW-0406">Ion transport</keyword>
<dbReference type="HOGENOM" id="CLU_013430_12_1_1"/>
<proteinExistence type="inferred from homology"/>
<feature type="region of interest" description="Disordered" evidence="8">
    <location>
        <begin position="121"/>
        <end position="150"/>
    </location>
</feature>
<dbReference type="NCBIfam" id="TIGR01297">
    <property type="entry name" value="CDF"/>
    <property type="match status" value="1"/>
</dbReference>
<feature type="compositionally biased region" description="Pro residues" evidence="8">
    <location>
        <begin position="60"/>
        <end position="70"/>
    </location>
</feature>
<evidence type="ECO:0000259" key="9">
    <source>
        <dbReference type="Pfam" id="PF01545"/>
    </source>
</evidence>
<dbReference type="InterPro" id="IPR027469">
    <property type="entry name" value="Cation_efflux_TMD_sf"/>
</dbReference>
<dbReference type="GO" id="GO:0008324">
    <property type="term" value="F:monoatomic cation transmembrane transporter activity"/>
    <property type="evidence" value="ECO:0007669"/>
    <property type="project" value="InterPro"/>
</dbReference>
<evidence type="ECO:0000313" key="10">
    <source>
        <dbReference type="EMBL" id="EZF55159.1"/>
    </source>
</evidence>
<dbReference type="AlphaFoldDB" id="A0A022WA48"/>
<evidence type="ECO:0000256" key="1">
    <source>
        <dbReference type="ARBA" id="ARBA00004141"/>
    </source>
</evidence>
<dbReference type="FunFam" id="3.30.70.1350:FF:000010">
    <property type="entry name" value="Cation efflux family protein, putative"/>
    <property type="match status" value="1"/>
</dbReference>
<comment type="similarity">
    <text evidence="2">Belongs to the cation diffusion facilitator (CDF) transporter (TC 2.A.4) family. SLC30A subfamily.</text>
</comment>
<dbReference type="GO" id="GO:0005739">
    <property type="term" value="C:mitochondrion"/>
    <property type="evidence" value="ECO:0007669"/>
    <property type="project" value="UniProtKB-ARBA"/>
</dbReference>
<feature type="compositionally biased region" description="Low complexity" evidence="8">
    <location>
        <begin position="509"/>
        <end position="519"/>
    </location>
</feature>
<keyword evidence="7" id="KW-0472">Membrane</keyword>
<keyword evidence="5" id="KW-1133">Transmembrane helix</keyword>
<dbReference type="OrthoDB" id="435980at2759"/>
<feature type="region of interest" description="Disordered" evidence="8">
    <location>
        <begin position="24"/>
        <end position="73"/>
    </location>
</feature>
<dbReference type="GO" id="GO:0098771">
    <property type="term" value="P:inorganic ion homeostasis"/>
    <property type="evidence" value="ECO:0007669"/>
    <property type="project" value="UniProtKB-ARBA"/>
</dbReference>
<keyword evidence="4" id="KW-0812">Transmembrane</keyword>
<evidence type="ECO:0000256" key="2">
    <source>
        <dbReference type="ARBA" id="ARBA00008873"/>
    </source>
</evidence>
<evidence type="ECO:0000256" key="4">
    <source>
        <dbReference type="ARBA" id="ARBA00022692"/>
    </source>
</evidence>
<evidence type="ECO:0000256" key="7">
    <source>
        <dbReference type="ARBA" id="ARBA00023136"/>
    </source>
</evidence>
<gene>
    <name evidence="10" type="ORF">H103_02216</name>
</gene>
<comment type="subcellular location">
    <subcellularLocation>
        <location evidence="1">Membrane</location>
        <topology evidence="1">Multi-pass membrane protein</topology>
    </subcellularLocation>
</comment>
<evidence type="ECO:0000256" key="5">
    <source>
        <dbReference type="ARBA" id="ARBA00022989"/>
    </source>
</evidence>
<feature type="region of interest" description="Disordered" evidence="8">
    <location>
        <begin position="483"/>
        <end position="530"/>
    </location>
</feature>
<dbReference type="EMBL" id="KK207757">
    <property type="protein sequence ID" value="EZF55159.1"/>
    <property type="molecule type" value="Genomic_DNA"/>
</dbReference>
<dbReference type="Pfam" id="PF01545">
    <property type="entry name" value="Cation_efflux"/>
    <property type="match status" value="1"/>
</dbReference>
<dbReference type="Gene3D" id="1.20.1510.10">
    <property type="entry name" value="Cation efflux protein transmembrane domain"/>
    <property type="match status" value="1"/>
</dbReference>
<dbReference type="InterPro" id="IPR002524">
    <property type="entry name" value="Cation_efflux"/>
</dbReference>
<dbReference type="GO" id="GO:0030003">
    <property type="term" value="P:intracellular monoatomic cation homeostasis"/>
    <property type="evidence" value="ECO:0007669"/>
    <property type="project" value="UniProtKB-ARBA"/>
</dbReference>
<organism evidence="10">
    <name type="scientific">Trichophyton rubrum CBS 288.86</name>
    <dbReference type="NCBI Taxonomy" id="1215330"/>
    <lineage>
        <taxon>Eukaryota</taxon>
        <taxon>Fungi</taxon>
        <taxon>Dikarya</taxon>
        <taxon>Ascomycota</taxon>
        <taxon>Pezizomycotina</taxon>
        <taxon>Eurotiomycetes</taxon>
        <taxon>Eurotiomycetidae</taxon>
        <taxon>Onygenales</taxon>
        <taxon>Arthrodermataceae</taxon>
        <taxon>Trichophyton</taxon>
    </lineage>
</organism>